<organism evidence="1 2">
    <name type="scientific">Manduca sexta</name>
    <name type="common">Tobacco hawkmoth</name>
    <name type="synonym">Tobacco hornworm</name>
    <dbReference type="NCBI Taxonomy" id="7130"/>
    <lineage>
        <taxon>Eukaryota</taxon>
        <taxon>Metazoa</taxon>
        <taxon>Ecdysozoa</taxon>
        <taxon>Arthropoda</taxon>
        <taxon>Hexapoda</taxon>
        <taxon>Insecta</taxon>
        <taxon>Pterygota</taxon>
        <taxon>Neoptera</taxon>
        <taxon>Endopterygota</taxon>
        <taxon>Lepidoptera</taxon>
        <taxon>Glossata</taxon>
        <taxon>Ditrysia</taxon>
        <taxon>Bombycoidea</taxon>
        <taxon>Sphingidae</taxon>
        <taxon>Sphinginae</taxon>
        <taxon>Sphingini</taxon>
        <taxon>Manduca</taxon>
    </lineage>
</organism>
<protein>
    <submittedName>
        <fullName evidence="1">Uncharacterized protein</fullName>
    </submittedName>
</protein>
<name>A0A921ZVB1_MANSE</name>
<sequence>MLDPVPGELRHQLRRPQWLRHGHRQVHRGGHCACQPERTARRRQRARGDAVHLAMLQPRDTSTQVERAT</sequence>
<dbReference type="Proteomes" id="UP000791440">
    <property type="component" value="Unassembled WGS sequence"/>
</dbReference>
<reference evidence="1" key="1">
    <citation type="journal article" date="2016" name="Insect Biochem. Mol. Biol.">
        <title>Multifaceted biological insights from a draft genome sequence of the tobacco hornworm moth, Manduca sexta.</title>
        <authorList>
            <person name="Kanost M.R."/>
            <person name="Arrese E.L."/>
            <person name="Cao X."/>
            <person name="Chen Y.R."/>
            <person name="Chellapilla S."/>
            <person name="Goldsmith M.R."/>
            <person name="Grosse-Wilde E."/>
            <person name="Heckel D.G."/>
            <person name="Herndon N."/>
            <person name="Jiang H."/>
            <person name="Papanicolaou A."/>
            <person name="Qu J."/>
            <person name="Soulages J.L."/>
            <person name="Vogel H."/>
            <person name="Walters J."/>
            <person name="Waterhouse R.M."/>
            <person name="Ahn S.J."/>
            <person name="Almeida F.C."/>
            <person name="An C."/>
            <person name="Aqrawi P."/>
            <person name="Bretschneider A."/>
            <person name="Bryant W.B."/>
            <person name="Bucks S."/>
            <person name="Chao H."/>
            <person name="Chevignon G."/>
            <person name="Christen J.M."/>
            <person name="Clarke D.F."/>
            <person name="Dittmer N.T."/>
            <person name="Ferguson L.C.F."/>
            <person name="Garavelou S."/>
            <person name="Gordon K.H.J."/>
            <person name="Gunaratna R.T."/>
            <person name="Han Y."/>
            <person name="Hauser F."/>
            <person name="He Y."/>
            <person name="Heidel-Fischer H."/>
            <person name="Hirsh A."/>
            <person name="Hu Y."/>
            <person name="Jiang H."/>
            <person name="Kalra D."/>
            <person name="Klinner C."/>
            <person name="Konig C."/>
            <person name="Kovar C."/>
            <person name="Kroll A.R."/>
            <person name="Kuwar S.S."/>
            <person name="Lee S.L."/>
            <person name="Lehman R."/>
            <person name="Li K."/>
            <person name="Li Z."/>
            <person name="Liang H."/>
            <person name="Lovelace S."/>
            <person name="Lu Z."/>
            <person name="Mansfield J.H."/>
            <person name="McCulloch K.J."/>
            <person name="Mathew T."/>
            <person name="Morton B."/>
            <person name="Muzny D.M."/>
            <person name="Neunemann D."/>
            <person name="Ongeri F."/>
            <person name="Pauchet Y."/>
            <person name="Pu L.L."/>
            <person name="Pyrousis I."/>
            <person name="Rao X.J."/>
            <person name="Redding A."/>
            <person name="Roesel C."/>
            <person name="Sanchez-Gracia A."/>
            <person name="Schaack S."/>
            <person name="Shukla A."/>
            <person name="Tetreau G."/>
            <person name="Wang Y."/>
            <person name="Xiong G.H."/>
            <person name="Traut W."/>
            <person name="Walsh T.K."/>
            <person name="Worley K.C."/>
            <person name="Wu D."/>
            <person name="Wu W."/>
            <person name="Wu Y.Q."/>
            <person name="Zhang X."/>
            <person name="Zou Z."/>
            <person name="Zucker H."/>
            <person name="Briscoe A.D."/>
            <person name="Burmester T."/>
            <person name="Clem R.J."/>
            <person name="Feyereisen R."/>
            <person name="Grimmelikhuijzen C.J.P."/>
            <person name="Hamodrakas S.J."/>
            <person name="Hansson B.S."/>
            <person name="Huguet E."/>
            <person name="Jermiin L.S."/>
            <person name="Lan Q."/>
            <person name="Lehman H.K."/>
            <person name="Lorenzen M."/>
            <person name="Merzendorfer H."/>
            <person name="Michalopoulos I."/>
            <person name="Morton D.B."/>
            <person name="Muthukrishnan S."/>
            <person name="Oakeshott J.G."/>
            <person name="Palmer W."/>
            <person name="Park Y."/>
            <person name="Passarelli A.L."/>
            <person name="Rozas J."/>
            <person name="Schwartz L.M."/>
            <person name="Smith W."/>
            <person name="Southgate A."/>
            <person name="Vilcinskas A."/>
            <person name="Vogt R."/>
            <person name="Wang P."/>
            <person name="Werren J."/>
            <person name="Yu X.Q."/>
            <person name="Zhou J.J."/>
            <person name="Brown S.J."/>
            <person name="Scherer S.E."/>
            <person name="Richards S."/>
            <person name="Blissard G.W."/>
        </authorList>
    </citation>
    <scope>NUCLEOTIDE SEQUENCE</scope>
</reference>
<dbReference type="EMBL" id="JH669094">
    <property type="protein sequence ID" value="KAG6464111.1"/>
    <property type="molecule type" value="Genomic_DNA"/>
</dbReference>
<accession>A0A921ZVB1</accession>
<evidence type="ECO:0000313" key="1">
    <source>
        <dbReference type="EMBL" id="KAG6464111.1"/>
    </source>
</evidence>
<evidence type="ECO:0000313" key="2">
    <source>
        <dbReference type="Proteomes" id="UP000791440"/>
    </source>
</evidence>
<gene>
    <name evidence="1" type="ORF">O3G_MSEX014279</name>
</gene>
<dbReference type="AlphaFoldDB" id="A0A921ZVB1"/>
<proteinExistence type="predicted"/>
<reference evidence="1" key="2">
    <citation type="submission" date="2020-12" db="EMBL/GenBank/DDBJ databases">
        <authorList>
            <person name="Kanost M."/>
        </authorList>
    </citation>
    <scope>NUCLEOTIDE SEQUENCE</scope>
</reference>
<keyword evidence="2" id="KW-1185">Reference proteome</keyword>
<comment type="caution">
    <text evidence="1">The sequence shown here is derived from an EMBL/GenBank/DDBJ whole genome shotgun (WGS) entry which is preliminary data.</text>
</comment>